<keyword evidence="1" id="KW-0732">Signal</keyword>
<name>A0A4Q7PER7_9FLAO</name>
<organism evidence="3 4">
    <name type="scientific">Aquimarina brevivitae</name>
    <dbReference type="NCBI Taxonomy" id="323412"/>
    <lineage>
        <taxon>Bacteria</taxon>
        <taxon>Pseudomonadati</taxon>
        <taxon>Bacteroidota</taxon>
        <taxon>Flavobacteriia</taxon>
        <taxon>Flavobacteriales</taxon>
        <taxon>Flavobacteriaceae</taxon>
        <taxon>Aquimarina</taxon>
    </lineage>
</organism>
<dbReference type="Proteomes" id="UP000292262">
    <property type="component" value="Unassembled WGS sequence"/>
</dbReference>
<evidence type="ECO:0000256" key="1">
    <source>
        <dbReference type="SAM" id="SignalP"/>
    </source>
</evidence>
<feature type="domain" description="Outer membrane protein beta-barrel" evidence="2">
    <location>
        <begin position="37"/>
        <end position="213"/>
    </location>
</feature>
<dbReference type="Pfam" id="PF13568">
    <property type="entry name" value="OMP_b-brl_2"/>
    <property type="match status" value="1"/>
</dbReference>
<dbReference type="AlphaFoldDB" id="A0A4Q7PER7"/>
<sequence>MMLRFICILLCILSLSSLCGQERRVSDSLFIKSADSLYREDQFYFGFTFNLLLNKPSGIDQSGLSGGLHIGFIRDMPINKRRNVAIGLGIGYSFNSYGQNLFIGEREGTEESIFSNLRGVAYDRNRFYTHIIEAPLELRWRTSTPQDHRFYRIYTGFKLGYIYYFNSVFVDGSNTIKQTQLDELERLRMSLTLSLGWNTVNFYFHYGINPLFNDNATLESGEAVGLNAFKIGLLFYIL</sequence>
<keyword evidence="4" id="KW-1185">Reference proteome</keyword>
<evidence type="ECO:0000313" key="4">
    <source>
        <dbReference type="Proteomes" id="UP000292262"/>
    </source>
</evidence>
<gene>
    <name evidence="3" type="ORF">EV197_0127</name>
</gene>
<dbReference type="EMBL" id="SGXE01000001">
    <property type="protein sequence ID" value="RZS98926.1"/>
    <property type="molecule type" value="Genomic_DNA"/>
</dbReference>
<feature type="signal peptide" evidence="1">
    <location>
        <begin position="1"/>
        <end position="20"/>
    </location>
</feature>
<dbReference type="InterPro" id="IPR025665">
    <property type="entry name" value="Beta-barrel_OMP_2"/>
</dbReference>
<protein>
    <submittedName>
        <fullName evidence="3">Outer membrane protein with beta-barrel domain</fullName>
    </submittedName>
</protein>
<reference evidence="3 4" key="1">
    <citation type="submission" date="2019-02" db="EMBL/GenBank/DDBJ databases">
        <title>Genomic Encyclopedia of Type Strains, Phase IV (KMG-IV): sequencing the most valuable type-strain genomes for metagenomic binning, comparative biology and taxonomic classification.</title>
        <authorList>
            <person name="Goeker M."/>
        </authorList>
    </citation>
    <scope>NUCLEOTIDE SEQUENCE [LARGE SCALE GENOMIC DNA]</scope>
    <source>
        <strain evidence="3 4">DSM 17196</strain>
    </source>
</reference>
<feature type="chain" id="PRO_5020841141" evidence="1">
    <location>
        <begin position="21"/>
        <end position="238"/>
    </location>
</feature>
<proteinExistence type="predicted"/>
<evidence type="ECO:0000313" key="3">
    <source>
        <dbReference type="EMBL" id="RZS98926.1"/>
    </source>
</evidence>
<dbReference type="RefSeq" id="WP_242610670.1">
    <property type="nucleotide sequence ID" value="NZ_SGXE01000001.1"/>
</dbReference>
<accession>A0A4Q7PER7</accession>
<comment type="caution">
    <text evidence="3">The sequence shown here is derived from an EMBL/GenBank/DDBJ whole genome shotgun (WGS) entry which is preliminary data.</text>
</comment>
<evidence type="ECO:0000259" key="2">
    <source>
        <dbReference type="Pfam" id="PF13568"/>
    </source>
</evidence>